<feature type="region of interest" description="Disordered" evidence="1">
    <location>
        <begin position="63"/>
        <end position="84"/>
    </location>
</feature>
<dbReference type="Pfam" id="PF13960">
    <property type="entry name" value="DUF4218"/>
    <property type="match status" value="1"/>
</dbReference>
<evidence type="ECO:0000256" key="1">
    <source>
        <dbReference type="SAM" id="MobiDB-lite"/>
    </source>
</evidence>
<evidence type="ECO:0000259" key="2">
    <source>
        <dbReference type="Pfam" id="PF13952"/>
    </source>
</evidence>
<dbReference type="Proteomes" id="UP001229421">
    <property type="component" value="Unassembled WGS sequence"/>
</dbReference>
<dbReference type="PANTHER" id="PTHR48258">
    <property type="entry name" value="DUF4218 DOMAIN-CONTAINING PROTEIN-RELATED"/>
    <property type="match status" value="1"/>
</dbReference>
<organism evidence="4 5">
    <name type="scientific">Tagetes erecta</name>
    <name type="common">African marigold</name>
    <dbReference type="NCBI Taxonomy" id="13708"/>
    <lineage>
        <taxon>Eukaryota</taxon>
        <taxon>Viridiplantae</taxon>
        <taxon>Streptophyta</taxon>
        <taxon>Embryophyta</taxon>
        <taxon>Tracheophyta</taxon>
        <taxon>Spermatophyta</taxon>
        <taxon>Magnoliopsida</taxon>
        <taxon>eudicotyledons</taxon>
        <taxon>Gunneridae</taxon>
        <taxon>Pentapetalae</taxon>
        <taxon>asterids</taxon>
        <taxon>campanulids</taxon>
        <taxon>Asterales</taxon>
        <taxon>Asteraceae</taxon>
        <taxon>Asteroideae</taxon>
        <taxon>Heliantheae alliance</taxon>
        <taxon>Tageteae</taxon>
        <taxon>Tagetes</taxon>
    </lineage>
</organism>
<comment type="caution">
    <text evidence="4">The sequence shown here is derived from an EMBL/GenBank/DDBJ whole genome shotgun (WGS) entry which is preliminary data.</text>
</comment>
<evidence type="ECO:0000313" key="4">
    <source>
        <dbReference type="EMBL" id="KAK1414961.1"/>
    </source>
</evidence>
<protein>
    <recommendedName>
        <fullName evidence="6">Transposase</fullName>
    </recommendedName>
</protein>
<dbReference type="InterPro" id="IPR025312">
    <property type="entry name" value="DUF4216"/>
</dbReference>
<feature type="domain" description="DUF4216" evidence="2">
    <location>
        <begin position="615"/>
        <end position="688"/>
    </location>
</feature>
<reference evidence="4" key="1">
    <citation type="journal article" date="2023" name="bioRxiv">
        <title>Improved chromosome-level genome assembly for marigold (Tagetes erecta).</title>
        <authorList>
            <person name="Jiang F."/>
            <person name="Yuan L."/>
            <person name="Wang S."/>
            <person name="Wang H."/>
            <person name="Xu D."/>
            <person name="Wang A."/>
            <person name="Fan W."/>
        </authorList>
    </citation>
    <scope>NUCLEOTIDE SEQUENCE</scope>
    <source>
        <strain evidence="4">WSJ</strain>
        <tissue evidence="4">Leaf</tissue>
    </source>
</reference>
<feature type="domain" description="DUF4218" evidence="3">
    <location>
        <begin position="315"/>
        <end position="426"/>
    </location>
</feature>
<dbReference type="PANTHER" id="PTHR48258:SF15">
    <property type="entry name" value="OS02G0543900 PROTEIN"/>
    <property type="match status" value="1"/>
</dbReference>
<keyword evidence="5" id="KW-1185">Reference proteome</keyword>
<sequence>MKYQSRPIVLDHLICSGFRRDYFKWVHHGEETTSTSTSTTLNEEEDMLHHEMHDMLDDMFETEGGDGMEMHENGTNNSQESNNRRNGLEDLLKEVGEKVRWLPSDHRWHSDIRSFVGGNELRIAPIPSSGHEVLQQLDGVEFLVDNDARGPWKKKSIFFMLPYWEHLLMRHSLDVMHIEKNVCDNIVGTLLGQEGKSKDNYKTRLDLQQMGIRKELHPKKRPRSDTTFMPKACYQMTRGEKTTFLKTLKLIKPPDEISSNISRCVHLNERKLIGMKSYDCHMLMQEYLPIALRGTLPDHVSYVIIELCEFFKAICYKDLSEVDLHFIESKVALTLCKLEKIFPPSFFTIMVHLVIHLTSEVKFGGPVAFRWMYPIERDLLKLKSYVHNRAHPEASIAEGYLAEESITFCSRYLSKVETIFTREIRNDAEGHQNHIEDSNNLCPGRALGRKFHSGVPIPKRRRSSSSDIDEKSLTQAHRYVLFNVESITPFREEHKRIVKRQHNRSRRITEYEMNKIHGQQFADWFKKRVARMEEQGDEVTEDIKWLSRGPLRSVKRYSGYLVKGYRFHTKKREISLSTQNSGVVVTVEGESYASSRDRRPVHGVINYYGKLNDIIELNYSGQIRVVLFKCDWLDINRGCKIDHGVTLVNFSYKTHTGGSITDDPFVLDAQVDKVFYVTHPKNKDWEVVRHVKVRGAFDMGNVDDQVGPYSNDCTFDVPNLHRVGDDGEDGVDVTPDMQREVDVEENDDDPFFFYYSLFLFHKPLFKLEILMYEFIMIIFL</sequence>
<dbReference type="AlphaFoldDB" id="A0AAD8NNK1"/>
<evidence type="ECO:0008006" key="6">
    <source>
        <dbReference type="Google" id="ProtNLM"/>
    </source>
</evidence>
<evidence type="ECO:0000313" key="5">
    <source>
        <dbReference type="Proteomes" id="UP001229421"/>
    </source>
</evidence>
<dbReference type="Pfam" id="PF13952">
    <property type="entry name" value="DUF4216"/>
    <property type="match status" value="1"/>
</dbReference>
<dbReference type="InterPro" id="IPR025452">
    <property type="entry name" value="DUF4218"/>
</dbReference>
<gene>
    <name evidence="4" type="ORF">QVD17_30727</name>
</gene>
<name>A0AAD8NNK1_TARER</name>
<proteinExistence type="predicted"/>
<accession>A0AAD8NNK1</accession>
<dbReference type="EMBL" id="JAUHHV010000008">
    <property type="protein sequence ID" value="KAK1414961.1"/>
    <property type="molecule type" value="Genomic_DNA"/>
</dbReference>
<evidence type="ECO:0000259" key="3">
    <source>
        <dbReference type="Pfam" id="PF13960"/>
    </source>
</evidence>